<evidence type="ECO:0000259" key="4">
    <source>
        <dbReference type="PROSITE" id="PS50977"/>
    </source>
</evidence>
<sequence length="214" mass="25302">MSETIMTNYEQWLNMAEMPENKRKILEATIRLYSKQGISNTSTSQIAKEAGFSKALIFKFFTNKHDLTMNLLTPILDHILPAFTSDFFEDLEKKAEVKEIIHYIVFNRYQFLMENKEIVLIFLSEILINEELQQDFFSYIDSNNKNNWTREHSLFSKIDEKITLTSLFSAIASQILMLFVQCLIFNKKMTEQQQNQRLEEIVDLIYNGVKNRKE</sequence>
<dbReference type="Proteomes" id="UP000010553">
    <property type="component" value="Unassembled WGS sequence"/>
</dbReference>
<feature type="DNA-binding region" description="H-T-H motif" evidence="2">
    <location>
        <begin position="42"/>
        <end position="61"/>
    </location>
</feature>
<dbReference type="RefSeq" id="WP_002308166.1">
    <property type="nucleotide sequence ID" value="NZ_KB029685.1"/>
</dbReference>
<dbReference type="InterPro" id="IPR050624">
    <property type="entry name" value="HTH-type_Tx_Regulator"/>
</dbReference>
<dbReference type="PANTHER" id="PTHR43479:SF11">
    <property type="entry name" value="ACREF_ENVCD OPERON REPRESSOR-RELATED"/>
    <property type="match status" value="1"/>
</dbReference>
<dbReference type="InterPro" id="IPR009057">
    <property type="entry name" value="Homeodomain-like_sf"/>
</dbReference>
<name>A0A828ZTQ2_ENTFC</name>
<dbReference type="EMBL" id="AHXC01000003">
    <property type="protein sequence ID" value="ELB03922.1"/>
    <property type="molecule type" value="Genomic_DNA"/>
</dbReference>
<evidence type="ECO:0000256" key="2">
    <source>
        <dbReference type="PROSITE-ProRule" id="PRU00335"/>
    </source>
</evidence>
<keyword evidence="3" id="KW-0472">Membrane</keyword>
<comment type="caution">
    <text evidence="5">The sequence shown here is derived from an EMBL/GenBank/DDBJ whole genome shotgun (WGS) entry which is preliminary data.</text>
</comment>
<dbReference type="PANTHER" id="PTHR43479">
    <property type="entry name" value="ACREF/ENVCD OPERON REPRESSOR-RELATED"/>
    <property type="match status" value="1"/>
</dbReference>
<keyword evidence="3" id="KW-0812">Transmembrane</keyword>
<accession>A0A828ZTQ2</accession>
<dbReference type="Pfam" id="PF00440">
    <property type="entry name" value="TetR_N"/>
    <property type="match status" value="1"/>
</dbReference>
<dbReference type="Gene3D" id="1.10.357.10">
    <property type="entry name" value="Tetracycline Repressor, domain 2"/>
    <property type="match status" value="1"/>
</dbReference>
<evidence type="ECO:0000256" key="3">
    <source>
        <dbReference type="SAM" id="Phobius"/>
    </source>
</evidence>
<keyword evidence="1 2" id="KW-0238">DNA-binding</keyword>
<dbReference type="PRINTS" id="PR00455">
    <property type="entry name" value="HTHTETR"/>
</dbReference>
<feature type="transmembrane region" description="Helical" evidence="3">
    <location>
        <begin position="162"/>
        <end position="185"/>
    </location>
</feature>
<evidence type="ECO:0000313" key="6">
    <source>
        <dbReference type="Proteomes" id="UP000010553"/>
    </source>
</evidence>
<dbReference type="PROSITE" id="PS50977">
    <property type="entry name" value="HTH_TETR_2"/>
    <property type="match status" value="1"/>
</dbReference>
<dbReference type="SUPFAM" id="SSF46689">
    <property type="entry name" value="Homeodomain-like"/>
    <property type="match status" value="1"/>
</dbReference>
<proteinExistence type="predicted"/>
<dbReference type="InterPro" id="IPR001647">
    <property type="entry name" value="HTH_TetR"/>
</dbReference>
<evidence type="ECO:0000313" key="5">
    <source>
        <dbReference type="EMBL" id="ELB03922.1"/>
    </source>
</evidence>
<evidence type="ECO:0000256" key="1">
    <source>
        <dbReference type="ARBA" id="ARBA00023125"/>
    </source>
</evidence>
<organism evidence="5 6">
    <name type="scientific">Enterococcus faecium EnGen0003</name>
    <dbReference type="NCBI Taxonomy" id="1138901"/>
    <lineage>
        <taxon>Bacteria</taxon>
        <taxon>Bacillati</taxon>
        <taxon>Bacillota</taxon>
        <taxon>Bacilli</taxon>
        <taxon>Lactobacillales</taxon>
        <taxon>Enterococcaceae</taxon>
        <taxon>Enterococcus</taxon>
    </lineage>
</organism>
<feature type="domain" description="HTH tetR-type" evidence="4">
    <location>
        <begin position="19"/>
        <end position="79"/>
    </location>
</feature>
<keyword evidence="3" id="KW-1133">Transmembrane helix</keyword>
<reference evidence="5 6" key="1">
    <citation type="submission" date="2012-12" db="EMBL/GenBank/DDBJ databases">
        <title>The Genome Sequence of Enterococcus faecium E1590.</title>
        <authorList>
            <consortium name="The Broad Institute Genome Sequencing Platform"/>
            <consortium name="The Broad Institute Genome Sequencing Center for Infectious Disease"/>
            <person name="Earl A.M."/>
            <person name="Gilmore M.S."/>
            <person name="van Schaik W."/>
            <person name="Lebreton F."/>
            <person name="Willems R.J."/>
            <person name="Walker B."/>
            <person name="Young S.K."/>
            <person name="Zeng Q."/>
            <person name="Gargeya S."/>
            <person name="Fitzgerald M."/>
            <person name="Haas B."/>
            <person name="Abouelleil A."/>
            <person name="Alvarado L."/>
            <person name="Arachchi H.M."/>
            <person name="Berlin A.M."/>
            <person name="Chapman S.B."/>
            <person name="Dewar J."/>
            <person name="Goldberg J."/>
            <person name="Griggs A."/>
            <person name="Gujja S."/>
            <person name="Hansen M."/>
            <person name="Howarth C."/>
            <person name="Imamovic A."/>
            <person name="Larimer J."/>
            <person name="McCowan C."/>
            <person name="Murphy C."/>
            <person name="Neiman D."/>
            <person name="Pearson M."/>
            <person name="Priest M."/>
            <person name="Roberts A."/>
            <person name="Saif S."/>
            <person name="Shea T."/>
            <person name="Sisk P."/>
            <person name="Sykes S."/>
            <person name="Wortman J."/>
            <person name="Nusbaum C."/>
            <person name="Birren B."/>
        </authorList>
    </citation>
    <scope>NUCLEOTIDE SEQUENCE [LARGE SCALE GENOMIC DNA]</scope>
    <source>
        <strain evidence="5 6">E1590</strain>
    </source>
</reference>
<dbReference type="AlphaFoldDB" id="A0A828ZTQ2"/>
<protein>
    <recommendedName>
        <fullName evidence="4">HTH tetR-type domain-containing protein</fullName>
    </recommendedName>
</protein>
<dbReference type="GO" id="GO:0003677">
    <property type="term" value="F:DNA binding"/>
    <property type="evidence" value="ECO:0007669"/>
    <property type="project" value="UniProtKB-UniRule"/>
</dbReference>
<gene>
    <name evidence="5" type="ORF">OIE_03888</name>
</gene>